<proteinExistence type="predicted"/>
<feature type="region of interest" description="Disordered" evidence="1">
    <location>
        <begin position="27"/>
        <end position="47"/>
    </location>
</feature>
<feature type="domain" description="DUF1254" evidence="3">
    <location>
        <begin position="103"/>
        <end position="232"/>
    </location>
</feature>
<dbReference type="InterPro" id="IPR037049">
    <property type="entry name" value="DUF1214_C_sf"/>
</dbReference>
<name>A0AAU7ZS62_9BACT</name>
<dbReference type="Gene3D" id="2.60.120.600">
    <property type="entry name" value="Domain of unknown function DUF1214, C-terminal domain"/>
    <property type="match status" value="1"/>
</dbReference>
<dbReference type="KEGG" id="tpsc:RBB77_02470"/>
<evidence type="ECO:0000313" key="4">
    <source>
        <dbReference type="EMBL" id="XCB33771.1"/>
    </source>
</evidence>
<dbReference type="Gene3D" id="2.60.40.1610">
    <property type="entry name" value="Domain of unknown function DUF1254"/>
    <property type="match status" value="1"/>
</dbReference>
<dbReference type="InterPro" id="IPR037050">
    <property type="entry name" value="DUF1254_sf"/>
</dbReference>
<dbReference type="InterPro" id="IPR010679">
    <property type="entry name" value="DUF1254"/>
</dbReference>
<accession>A0AAU7ZS62</accession>
<feature type="domain" description="DUF1214" evidence="2">
    <location>
        <begin position="371"/>
        <end position="479"/>
    </location>
</feature>
<dbReference type="SUPFAM" id="SSF160935">
    <property type="entry name" value="VPA0735-like"/>
    <property type="match status" value="1"/>
</dbReference>
<reference evidence="4" key="1">
    <citation type="submission" date="2023-08" db="EMBL/GenBank/DDBJ databases">
        <authorList>
            <person name="Messyasz A."/>
            <person name="Mannisto M.K."/>
            <person name="Kerkhof L.J."/>
            <person name="Haggblom M."/>
        </authorList>
    </citation>
    <scope>NUCLEOTIDE SEQUENCE</scope>
    <source>
        <strain evidence="4">X5P6</strain>
    </source>
</reference>
<sequence>MERSSICLTAPAAILLAGFLTGCQPQKAPEEARAPPPARPAAAQIAGTPSGTVMTPEYVAAVGRFAYIWGWPLVNNLNRALGVKDLPGPGRVGGVVPAAPPGRISMLTDYISAEERFVTCPNQDTVYGAGFQHVDTIPVVVQVPDFGGRFFTYQIADARTNSFGNIGKQYGTKSGFYLVVGPNWRGSVPHGITGVLQSPTDLVAIFPRVFQDDTPEDKAAIQPLLNQIVVYPLSEFDGKMKTMDWKSTPSFPAPPSTGGETKWVVPEKFFDELAVILKQVPPMPGEESLYANFQSVLDAAAKDPKLKQTLTQTAVAAEKDLVSPLFDFHMNGRPIGNGWNSPSNGANWGYDYLSRTATARSNMYDNAPQETRYIYTDFDSSGQRLNGAHGYTVTFPAGQTPPVDGFWSLTLYNKEHLFSPNSLGRFSLGTKSKSMKQNPDGSLTIYVQNASPGADKQDNWIPAPKDNFSLYIRAYWPKEEITSGKWIPPLVKTAH</sequence>
<protein>
    <submittedName>
        <fullName evidence="4">DUF1254 domain-containing protein</fullName>
    </submittedName>
</protein>
<dbReference type="AlphaFoldDB" id="A0AAU7ZS62"/>
<dbReference type="InterPro" id="IPR010621">
    <property type="entry name" value="DUF1214"/>
</dbReference>
<dbReference type="Pfam" id="PF06742">
    <property type="entry name" value="DUF1214"/>
    <property type="match status" value="1"/>
</dbReference>
<dbReference type="EMBL" id="CP132942">
    <property type="protein sequence ID" value="XCB33771.1"/>
    <property type="molecule type" value="Genomic_DNA"/>
</dbReference>
<dbReference type="PANTHER" id="PTHR36509">
    <property type="entry name" value="BLL3101 PROTEIN"/>
    <property type="match status" value="1"/>
</dbReference>
<evidence type="ECO:0000259" key="3">
    <source>
        <dbReference type="Pfam" id="PF06863"/>
    </source>
</evidence>
<organism evidence="4">
    <name type="scientific">Tunturiibacter psychrotolerans</name>
    <dbReference type="NCBI Taxonomy" id="3069686"/>
    <lineage>
        <taxon>Bacteria</taxon>
        <taxon>Pseudomonadati</taxon>
        <taxon>Acidobacteriota</taxon>
        <taxon>Terriglobia</taxon>
        <taxon>Terriglobales</taxon>
        <taxon>Acidobacteriaceae</taxon>
        <taxon>Tunturiibacter</taxon>
    </lineage>
</organism>
<evidence type="ECO:0000256" key="1">
    <source>
        <dbReference type="SAM" id="MobiDB-lite"/>
    </source>
</evidence>
<dbReference type="RefSeq" id="WP_353064616.1">
    <property type="nucleotide sequence ID" value="NZ_CP132942.1"/>
</dbReference>
<gene>
    <name evidence="4" type="ORF">RBB77_02470</name>
</gene>
<reference evidence="4" key="2">
    <citation type="journal article" date="2024" name="Environ. Microbiol.">
        <title>Genome analysis and description of Tunturibacter gen. nov. expands the diversity of Terriglobia in tundra soils.</title>
        <authorList>
            <person name="Messyasz A."/>
            <person name="Mannisto M.K."/>
            <person name="Kerkhof L.J."/>
            <person name="Haggblom M.M."/>
        </authorList>
    </citation>
    <scope>NUCLEOTIDE SEQUENCE</scope>
    <source>
        <strain evidence="4">X5P6</strain>
    </source>
</reference>
<dbReference type="Pfam" id="PF06863">
    <property type="entry name" value="DUF1254"/>
    <property type="match status" value="1"/>
</dbReference>
<dbReference type="PROSITE" id="PS51257">
    <property type="entry name" value="PROKAR_LIPOPROTEIN"/>
    <property type="match status" value="1"/>
</dbReference>
<evidence type="ECO:0000259" key="2">
    <source>
        <dbReference type="Pfam" id="PF06742"/>
    </source>
</evidence>
<dbReference type="PANTHER" id="PTHR36509:SF2">
    <property type="entry name" value="BLL3101 PROTEIN"/>
    <property type="match status" value="1"/>
</dbReference>